<accession>A0A0E9XR63</accession>
<protein>
    <submittedName>
        <fullName evidence="1">Uncharacterized protein</fullName>
    </submittedName>
</protein>
<organism evidence="1">
    <name type="scientific">Anguilla anguilla</name>
    <name type="common">European freshwater eel</name>
    <name type="synonym">Muraena anguilla</name>
    <dbReference type="NCBI Taxonomy" id="7936"/>
    <lineage>
        <taxon>Eukaryota</taxon>
        <taxon>Metazoa</taxon>
        <taxon>Chordata</taxon>
        <taxon>Craniata</taxon>
        <taxon>Vertebrata</taxon>
        <taxon>Euteleostomi</taxon>
        <taxon>Actinopterygii</taxon>
        <taxon>Neopterygii</taxon>
        <taxon>Teleostei</taxon>
        <taxon>Anguilliformes</taxon>
        <taxon>Anguillidae</taxon>
        <taxon>Anguilla</taxon>
    </lineage>
</organism>
<evidence type="ECO:0000313" key="1">
    <source>
        <dbReference type="EMBL" id="JAI05145.1"/>
    </source>
</evidence>
<dbReference type="EMBL" id="GBXM01003433">
    <property type="protein sequence ID" value="JAI05145.1"/>
    <property type="molecule type" value="Transcribed_RNA"/>
</dbReference>
<reference evidence="1" key="2">
    <citation type="journal article" date="2015" name="Fish Shellfish Immunol.">
        <title>Early steps in the European eel (Anguilla anguilla)-Vibrio vulnificus interaction in the gills: Role of the RtxA13 toxin.</title>
        <authorList>
            <person name="Callol A."/>
            <person name="Pajuelo D."/>
            <person name="Ebbesson L."/>
            <person name="Teles M."/>
            <person name="MacKenzie S."/>
            <person name="Amaro C."/>
        </authorList>
    </citation>
    <scope>NUCLEOTIDE SEQUENCE</scope>
</reference>
<dbReference type="AlphaFoldDB" id="A0A0E9XR63"/>
<sequence length="41" mass="4767">MMKYTEEEEVNEIEAPGSTYLQRALQILSKRSEAKLVKQKP</sequence>
<proteinExistence type="predicted"/>
<name>A0A0E9XR63_ANGAN</name>
<reference evidence="1" key="1">
    <citation type="submission" date="2014-11" db="EMBL/GenBank/DDBJ databases">
        <authorList>
            <person name="Amaro Gonzalez C."/>
        </authorList>
    </citation>
    <scope>NUCLEOTIDE SEQUENCE</scope>
</reference>